<name>A0ABW0LNP5_9BACL</name>
<feature type="transmembrane region" description="Helical" evidence="7">
    <location>
        <begin position="71"/>
        <end position="90"/>
    </location>
</feature>
<feature type="transmembrane region" description="Helical" evidence="7">
    <location>
        <begin position="268"/>
        <end position="287"/>
    </location>
</feature>
<evidence type="ECO:0000256" key="5">
    <source>
        <dbReference type="ARBA" id="ARBA00022989"/>
    </source>
</evidence>
<evidence type="ECO:0000256" key="1">
    <source>
        <dbReference type="ARBA" id="ARBA00004651"/>
    </source>
</evidence>
<keyword evidence="3" id="KW-1003">Cell membrane</keyword>
<dbReference type="Proteomes" id="UP001596105">
    <property type="component" value="Unassembled WGS sequence"/>
</dbReference>
<feature type="transmembrane region" description="Helical" evidence="7">
    <location>
        <begin position="200"/>
        <end position="223"/>
    </location>
</feature>
<keyword evidence="2" id="KW-0813">Transport</keyword>
<feature type="transmembrane region" description="Helical" evidence="7">
    <location>
        <begin position="157"/>
        <end position="179"/>
    </location>
</feature>
<dbReference type="RefSeq" id="WP_209742687.1">
    <property type="nucleotide sequence ID" value="NZ_JBHSMH010000005.1"/>
</dbReference>
<dbReference type="SUPFAM" id="SSF103473">
    <property type="entry name" value="MFS general substrate transporter"/>
    <property type="match status" value="1"/>
</dbReference>
<evidence type="ECO:0000256" key="7">
    <source>
        <dbReference type="SAM" id="Phobius"/>
    </source>
</evidence>
<reference evidence="10" key="1">
    <citation type="journal article" date="2019" name="Int. J. Syst. Evol. Microbiol.">
        <title>The Global Catalogue of Microorganisms (GCM) 10K type strain sequencing project: providing services to taxonomists for standard genome sequencing and annotation.</title>
        <authorList>
            <consortium name="The Broad Institute Genomics Platform"/>
            <consortium name="The Broad Institute Genome Sequencing Center for Infectious Disease"/>
            <person name="Wu L."/>
            <person name="Ma J."/>
        </authorList>
    </citation>
    <scope>NUCLEOTIDE SEQUENCE [LARGE SCALE GENOMIC DNA]</scope>
    <source>
        <strain evidence="10">CCUG 57113</strain>
    </source>
</reference>
<evidence type="ECO:0000313" key="9">
    <source>
        <dbReference type="EMBL" id="MFC5467519.1"/>
    </source>
</evidence>
<evidence type="ECO:0000313" key="10">
    <source>
        <dbReference type="Proteomes" id="UP001596105"/>
    </source>
</evidence>
<dbReference type="InterPro" id="IPR036259">
    <property type="entry name" value="MFS_trans_sf"/>
</dbReference>
<dbReference type="PROSITE" id="PS50850">
    <property type="entry name" value="MFS"/>
    <property type="match status" value="1"/>
</dbReference>
<keyword evidence="10" id="KW-1185">Reference proteome</keyword>
<evidence type="ECO:0000256" key="4">
    <source>
        <dbReference type="ARBA" id="ARBA00022692"/>
    </source>
</evidence>
<comment type="subcellular location">
    <subcellularLocation>
        <location evidence="1">Cell membrane</location>
        <topology evidence="1">Multi-pass membrane protein</topology>
    </subcellularLocation>
</comment>
<evidence type="ECO:0000256" key="3">
    <source>
        <dbReference type="ARBA" id="ARBA00022475"/>
    </source>
</evidence>
<feature type="transmembrane region" description="Helical" evidence="7">
    <location>
        <begin position="293"/>
        <end position="315"/>
    </location>
</feature>
<dbReference type="InterPro" id="IPR050189">
    <property type="entry name" value="MFS_Efflux_Transporters"/>
</dbReference>
<dbReference type="InterPro" id="IPR011701">
    <property type="entry name" value="MFS"/>
</dbReference>
<evidence type="ECO:0000256" key="2">
    <source>
        <dbReference type="ARBA" id="ARBA00022448"/>
    </source>
</evidence>
<feature type="transmembrane region" description="Helical" evidence="7">
    <location>
        <begin position="35"/>
        <end position="59"/>
    </location>
</feature>
<keyword evidence="6 7" id="KW-0472">Membrane</keyword>
<comment type="caution">
    <text evidence="9">The sequence shown here is derived from an EMBL/GenBank/DDBJ whole genome shotgun (WGS) entry which is preliminary data.</text>
</comment>
<gene>
    <name evidence="9" type="ORF">ACFPPD_02240</name>
</gene>
<keyword evidence="5 7" id="KW-1133">Transmembrane helix</keyword>
<feature type="domain" description="Major facilitator superfamily (MFS) profile" evidence="8">
    <location>
        <begin position="5"/>
        <end position="381"/>
    </location>
</feature>
<dbReference type="InterPro" id="IPR020846">
    <property type="entry name" value="MFS_dom"/>
</dbReference>
<feature type="transmembrane region" description="Helical" evidence="7">
    <location>
        <begin position="355"/>
        <end position="377"/>
    </location>
</feature>
<proteinExistence type="predicted"/>
<dbReference type="PANTHER" id="PTHR43124:SF10">
    <property type="entry name" value="PURINE EFFLUX PUMP PBUE"/>
    <property type="match status" value="1"/>
</dbReference>
<feature type="transmembrane region" description="Helical" evidence="7">
    <location>
        <begin position="235"/>
        <end position="256"/>
    </location>
</feature>
<dbReference type="Pfam" id="PF07690">
    <property type="entry name" value="MFS_1"/>
    <property type="match status" value="1"/>
</dbReference>
<dbReference type="EMBL" id="JBHSMH010000005">
    <property type="protein sequence ID" value="MFC5467519.1"/>
    <property type="molecule type" value="Genomic_DNA"/>
</dbReference>
<protein>
    <submittedName>
        <fullName evidence="9">MFS transporter</fullName>
    </submittedName>
</protein>
<feature type="transmembrane region" description="Helical" evidence="7">
    <location>
        <begin position="327"/>
        <end position="349"/>
    </location>
</feature>
<evidence type="ECO:0000256" key="6">
    <source>
        <dbReference type="ARBA" id="ARBA00023136"/>
    </source>
</evidence>
<feature type="transmembrane region" description="Helical" evidence="7">
    <location>
        <begin position="129"/>
        <end position="151"/>
    </location>
</feature>
<dbReference type="PANTHER" id="PTHR43124">
    <property type="entry name" value="PURINE EFFLUX PUMP PBUE"/>
    <property type="match status" value="1"/>
</dbReference>
<keyword evidence="4 7" id="KW-0812">Transmembrane</keyword>
<feature type="transmembrane region" description="Helical" evidence="7">
    <location>
        <begin position="96"/>
        <end position="117"/>
    </location>
</feature>
<accession>A0ABW0LNP5</accession>
<evidence type="ECO:0000259" key="8">
    <source>
        <dbReference type="PROSITE" id="PS50850"/>
    </source>
</evidence>
<sequence length="392" mass="40521">MARIGILLLTLGAFVTGTAELIVVGIQQRIADDLNITIGMAGQFVSAFSLAFAIGTPIVISITSRLPRKQLLVYALALFAAGSAASFFSTTFVPMLIARAVVGLSAGVFTVVAFGSASKLVPADRIGKAVGTVSLGISTSMVVGVPAGIAITDALSWQAAFGSLAVLAVLSLLLVLKYLPDIEGDRQVPFREQFRVLRNPVIAIGMIASFFFSSGFSSLYSYITPYVRTVLHFSVSQASAMMAAFGIASVLASRMGGAWADRWGTSRTIYAGLIGGIVSMAILQGLPDFSKTGTALLLIWLFSMSVAIPAIQTFFIRQSPGFSNLVLGLNTSVLHLGVAAGAGIGGAFAESSSSVAHHPSVSAAAALLSLTMAVIAVRRSGSKTSADAKEAT</sequence>
<dbReference type="Gene3D" id="1.20.1250.20">
    <property type="entry name" value="MFS general substrate transporter like domains"/>
    <property type="match status" value="2"/>
</dbReference>
<organism evidence="9 10">
    <name type="scientific">Cohnella suwonensis</name>
    <dbReference type="NCBI Taxonomy" id="696072"/>
    <lineage>
        <taxon>Bacteria</taxon>
        <taxon>Bacillati</taxon>
        <taxon>Bacillota</taxon>
        <taxon>Bacilli</taxon>
        <taxon>Bacillales</taxon>
        <taxon>Paenibacillaceae</taxon>
        <taxon>Cohnella</taxon>
    </lineage>
</organism>
<dbReference type="CDD" id="cd17324">
    <property type="entry name" value="MFS_NepI_like"/>
    <property type="match status" value="1"/>
</dbReference>